<comment type="caution">
    <text evidence="3">The sequence shown here is derived from an EMBL/GenBank/DDBJ whole genome shotgun (WGS) entry which is preliminary data.</text>
</comment>
<dbReference type="PANTHER" id="PTHR38041:SF1">
    <property type="entry name" value="CHORISMATE MUTASE"/>
    <property type="match status" value="1"/>
</dbReference>
<dbReference type="Pfam" id="PF01817">
    <property type="entry name" value="CM_2"/>
    <property type="match status" value="1"/>
</dbReference>
<accession>A0A1Z5IE03</accession>
<sequence length="111" mass="12622">MMETNENESGAWQPSELTAARQQINDIDGQIVNLLVQRFEAVTKVNEAKAAANLPIMDHSREDQVLDRVAGKDPNPETRAYMRNIFATIMSNSRDYQDYLTKINTHTKRGL</sequence>
<reference evidence="3 4" key="1">
    <citation type="submission" date="2015-11" db="EMBL/GenBank/DDBJ databases">
        <title>Draft genome sequences of new species of the genus Lactobacillus isolated from orchardgrass silage.</title>
        <authorList>
            <person name="Tohno M."/>
            <person name="Tanizawa Y."/>
            <person name="Arita M."/>
        </authorList>
    </citation>
    <scope>NUCLEOTIDE SEQUENCE [LARGE SCALE GENOMIC DNA]</scope>
    <source>
        <strain evidence="3 4">IWT30</strain>
    </source>
</reference>
<dbReference type="GO" id="GO:0009697">
    <property type="term" value="P:salicylic acid biosynthetic process"/>
    <property type="evidence" value="ECO:0007669"/>
    <property type="project" value="TreeGrafter"/>
</dbReference>
<dbReference type="AlphaFoldDB" id="A0A1Z5IE03"/>
<name>A0A1Z5IE03_9LACO</name>
<dbReference type="OrthoDB" id="2320414at2"/>
<gene>
    <name evidence="3" type="primary">pheA_2</name>
    <name evidence="3" type="ORF">IWT30_01932</name>
</gene>
<keyword evidence="4" id="KW-1185">Reference proteome</keyword>
<organism evidence="3 4">
    <name type="scientific">Secundilactobacillus mixtipabuli</name>
    <dbReference type="NCBI Taxonomy" id="1435342"/>
    <lineage>
        <taxon>Bacteria</taxon>
        <taxon>Bacillati</taxon>
        <taxon>Bacillota</taxon>
        <taxon>Bacilli</taxon>
        <taxon>Lactobacillales</taxon>
        <taxon>Lactobacillaceae</taxon>
        <taxon>Secundilactobacillus</taxon>
    </lineage>
</organism>
<dbReference type="Proteomes" id="UP000198374">
    <property type="component" value="Unassembled WGS sequence"/>
</dbReference>
<feature type="domain" description="Chorismate mutase" evidence="2">
    <location>
        <begin position="11"/>
        <end position="101"/>
    </location>
</feature>
<dbReference type="EMBL" id="BCMF01000009">
    <property type="protein sequence ID" value="GAW99952.1"/>
    <property type="molecule type" value="Genomic_DNA"/>
</dbReference>
<dbReference type="InterPro" id="IPR002701">
    <property type="entry name" value="CM_II_prokaryot"/>
</dbReference>
<dbReference type="SUPFAM" id="SSF48600">
    <property type="entry name" value="Chorismate mutase II"/>
    <property type="match status" value="1"/>
</dbReference>
<dbReference type="Gene3D" id="1.20.59.10">
    <property type="entry name" value="Chorismate mutase"/>
    <property type="match status" value="1"/>
</dbReference>
<evidence type="ECO:0000256" key="1">
    <source>
        <dbReference type="ARBA" id="ARBA00023235"/>
    </source>
</evidence>
<dbReference type="PROSITE" id="PS51168">
    <property type="entry name" value="CHORISMATE_MUT_2"/>
    <property type="match status" value="1"/>
</dbReference>
<keyword evidence="1" id="KW-0413">Isomerase</keyword>
<dbReference type="GO" id="GO:0046417">
    <property type="term" value="P:chorismate metabolic process"/>
    <property type="evidence" value="ECO:0007669"/>
    <property type="project" value="InterPro"/>
</dbReference>
<dbReference type="SMART" id="SM00830">
    <property type="entry name" value="CM_2"/>
    <property type="match status" value="1"/>
</dbReference>
<dbReference type="InterPro" id="IPR036979">
    <property type="entry name" value="CM_dom_sf"/>
</dbReference>
<evidence type="ECO:0000313" key="3">
    <source>
        <dbReference type="EMBL" id="GAW99952.1"/>
    </source>
</evidence>
<dbReference type="InterPro" id="IPR051331">
    <property type="entry name" value="Chorismate_mutase-related"/>
</dbReference>
<dbReference type="GO" id="GO:0004106">
    <property type="term" value="F:chorismate mutase activity"/>
    <property type="evidence" value="ECO:0007669"/>
    <property type="project" value="InterPro"/>
</dbReference>
<evidence type="ECO:0000313" key="4">
    <source>
        <dbReference type="Proteomes" id="UP000198374"/>
    </source>
</evidence>
<protein>
    <submittedName>
        <fullName evidence="3">Chorismate mutase</fullName>
    </submittedName>
</protein>
<evidence type="ECO:0000259" key="2">
    <source>
        <dbReference type="PROSITE" id="PS51168"/>
    </source>
</evidence>
<dbReference type="RefSeq" id="WP_089109737.1">
    <property type="nucleotide sequence ID" value="NZ_BCMF01000009.1"/>
</dbReference>
<dbReference type="InterPro" id="IPR036263">
    <property type="entry name" value="Chorismate_II_sf"/>
</dbReference>
<dbReference type="PANTHER" id="PTHR38041">
    <property type="entry name" value="CHORISMATE MUTASE"/>
    <property type="match status" value="1"/>
</dbReference>
<proteinExistence type="predicted"/>